<accession>A0ABP5BQ60</accession>
<evidence type="ECO:0008006" key="5">
    <source>
        <dbReference type="Google" id="ProtNLM"/>
    </source>
</evidence>
<reference evidence="4" key="1">
    <citation type="journal article" date="2019" name="Int. J. Syst. Evol. Microbiol.">
        <title>The Global Catalogue of Microorganisms (GCM) 10K type strain sequencing project: providing services to taxonomists for standard genome sequencing and annotation.</title>
        <authorList>
            <consortium name="The Broad Institute Genomics Platform"/>
            <consortium name="The Broad Institute Genome Sequencing Center for Infectious Disease"/>
            <person name="Wu L."/>
            <person name="Ma J."/>
        </authorList>
    </citation>
    <scope>NUCLEOTIDE SEQUENCE [LARGE SCALE GENOMIC DNA]</scope>
    <source>
        <strain evidence="4">JCM 16013</strain>
    </source>
</reference>
<proteinExistence type="predicted"/>
<sequence length="263" mass="29267">MRSDHGATLGPMHEHHDHTRPEPEWREISTHVPGLHWDPGRIPAWLRQTSGEPRWPVTLGVLLAIALQLALPDRYALRPRYLLPVAEVLLLAGLIAANPVRFQREHPAIRWASIGLTLLVGGANFGSIARLVNQILHHQTVNSPTDYAQTLLGSGIAIWITNVLAFALVYWQFDRGGPFSRAQARKPYPDFLFPQMTDPSKAHEDWEPGFVDYAYLSFTNSTAFSPTDTLPMSSWAKLMMMTQSAVSLITVALVAARAVNVLP</sequence>
<keyword evidence="2" id="KW-0472">Membrane</keyword>
<feature type="region of interest" description="Disordered" evidence="1">
    <location>
        <begin position="1"/>
        <end position="25"/>
    </location>
</feature>
<comment type="caution">
    <text evidence="3">The sequence shown here is derived from an EMBL/GenBank/DDBJ whole genome shotgun (WGS) entry which is preliminary data.</text>
</comment>
<protein>
    <recommendedName>
        <fullName evidence="5">DUF1345 domain-containing protein</fullName>
    </recommendedName>
</protein>
<keyword evidence="4" id="KW-1185">Reference proteome</keyword>
<feature type="transmembrane region" description="Helical" evidence="2">
    <location>
        <begin position="112"/>
        <end position="132"/>
    </location>
</feature>
<keyword evidence="2" id="KW-1133">Transmembrane helix</keyword>
<dbReference type="EMBL" id="BAAAQM010000001">
    <property type="protein sequence ID" value="GAA1950524.1"/>
    <property type="molecule type" value="Genomic_DNA"/>
</dbReference>
<evidence type="ECO:0000256" key="1">
    <source>
        <dbReference type="SAM" id="MobiDB-lite"/>
    </source>
</evidence>
<evidence type="ECO:0000313" key="3">
    <source>
        <dbReference type="EMBL" id="GAA1950524.1"/>
    </source>
</evidence>
<gene>
    <name evidence="3" type="ORF">GCM10009838_02060</name>
</gene>
<feature type="transmembrane region" description="Helical" evidence="2">
    <location>
        <begin position="81"/>
        <end position="100"/>
    </location>
</feature>
<organism evidence="3 4">
    <name type="scientific">Catenulispora subtropica</name>
    <dbReference type="NCBI Taxonomy" id="450798"/>
    <lineage>
        <taxon>Bacteria</taxon>
        <taxon>Bacillati</taxon>
        <taxon>Actinomycetota</taxon>
        <taxon>Actinomycetes</taxon>
        <taxon>Catenulisporales</taxon>
        <taxon>Catenulisporaceae</taxon>
        <taxon>Catenulispora</taxon>
    </lineage>
</organism>
<evidence type="ECO:0000313" key="4">
    <source>
        <dbReference type="Proteomes" id="UP001499854"/>
    </source>
</evidence>
<feature type="compositionally biased region" description="Basic and acidic residues" evidence="1">
    <location>
        <begin position="12"/>
        <end position="25"/>
    </location>
</feature>
<feature type="transmembrane region" description="Helical" evidence="2">
    <location>
        <begin position="152"/>
        <end position="171"/>
    </location>
</feature>
<feature type="transmembrane region" description="Helical" evidence="2">
    <location>
        <begin position="238"/>
        <end position="259"/>
    </location>
</feature>
<evidence type="ECO:0000256" key="2">
    <source>
        <dbReference type="SAM" id="Phobius"/>
    </source>
</evidence>
<keyword evidence="2" id="KW-0812">Transmembrane</keyword>
<dbReference type="Proteomes" id="UP001499854">
    <property type="component" value="Unassembled WGS sequence"/>
</dbReference>
<name>A0ABP5BQ60_9ACTN</name>